<dbReference type="Proteomes" id="UP000001542">
    <property type="component" value="Unassembled WGS sequence"/>
</dbReference>
<evidence type="ECO:0000313" key="2">
    <source>
        <dbReference type="Proteomes" id="UP000001542"/>
    </source>
</evidence>
<sequence>MFVLALTFCCSSFYRKFLHKDESSTWSTYFPSTTMPSITKGRNPNLSANVNSASEYYLSFCEFSFIKNNAVTVNGANIIMLISDSTFFNCSKLITSSSESHIYGCILSFNGTQSSKFQQVRVCASLCRFILENNSLSITNPDRSYTVSNISNSFYSDIFSYSKLQYGHFESITSEESACSELSTFYCCGDFHLGLGTSYMRTHNALFQENNITHCFSRYYADFYLRGYTDDSDISHARTKYNQLDNLYVGDLYVLFFQWTDATMENTNIHDCLDINGFFGTLFTSSAPLTFKHCSFINLTKGDFYTFKFTNFTCTIDFIDTYFEDSGVTKFSNPVTFSAPTCEYIAPHADEQKPQLPESNKKFERPIKGLMYLGLQCIV</sequence>
<organism evidence="1 2">
    <name type="scientific">Trichomonas vaginalis (strain ATCC PRA-98 / G3)</name>
    <dbReference type="NCBI Taxonomy" id="412133"/>
    <lineage>
        <taxon>Eukaryota</taxon>
        <taxon>Metamonada</taxon>
        <taxon>Parabasalia</taxon>
        <taxon>Trichomonadida</taxon>
        <taxon>Trichomonadidae</taxon>
        <taxon>Trichomonas</taxon>
    </lineage>
</organism>
<reference evidence="1" key="1">
    <citation type="submission" date="2006-10" db="EMBL/GenBank/DDBJ databases">
        <authorList>
            <person name="Amadeo P."/>
            <person name="Zhao Q."/>
            <person name="Wortman J."/>
            <person name="Fraser-Liggett C."/>
            <person name="Carlton J."/>
        </authorList>
    </citation>
    <scope>NUCLEOTIDE SEQUENCE</scope>
    <source>
        <strain evidence="1">G3</strain>
    </source>
</reference>
<keyword evidence="2" id="KW-1185">Reference proteome</keyword>
<dbReference type="AlphaFoldDB" id="A2EKN6"/>
<dbReference type="RefSeq" id="XP_001318998.1">
    <property type="nucleotide sequence ID" value="XM_001318963.1"/>
</dbReference>
<evidence type="ECO:0000313" key="1">
    <source>
        <dbReference type="EMBL" id="EAY06775.1"/>
    </source>
</evidence>
<dbReference type="VEuPathDB" id="TrichDB:TVAG_103250"/>
<proteinExistence type="predicted"/>
<gene>
    <name evidence="1" type="ORF">TVAG_103250</name>
</gene>
<reference evidence="1" key="2">
    <citation type="journal article" date="2007" name="Science">
        <title>Draft genome sequence of the sexually transmitted pathogen Trichomonas vaginalis.</title>
        <authorList>
            <person name="Carlton J.M."/>
            <person name="Hirt R.P."/>
            <person name="Silva J.C."/>
            <person name="Delcher A.L."/>
            <person name="Schatz M."/>
            <person name="Zhao Q."/>
            <person name="Wortman J.R."/>
            <person name="Bidwell S.L."/>
            <person name="Alsmark U.C.M."/>
            <person name="Besteiro S."/>
            <person name="Sicheritz-Ponten T."/>
            <person name="Noel C.J."/>
            <person name="Dacks J.B."/>
            <person name="Foster P.G."/>
            <person name="Simillion C."/>
            <person name="Van de Peer Y."/>
            <person name="Miranda-Saavedra D."/>
            <person name="Barton G.J."/>
            <person name="Westrop G.D."/>
            <person name="Mueller S."/>
            <person name="Dessi D."/>
            <person name="Fiori P.L."/>
            <person name="Ren Q."/>
            <person name="Paulsen I."/>
            <person name="Zhang H."/>
            <person name="Bastida-Corcuera F.D."/>
            <person name="Simoes-Barbosa A."/>
            <person name="Brown M.T."/>
            <person name="Hayes R.D."/>
            <person name="Mukherjee M."/>
            <person name="Okumura C.Y."/>
            <person name="Schneider R."/>
            <person name="Smith A.J."/>
            <person name="Vanacova S."/>
            <person name="Villalvazo M."/>
            <person name="Haas B.J."/>
            <person name="Pertea M."/>
            <person name="Feldblyum T.V."/>
            <person name="Utterback T.R."/>
            <person name="Shu C.L."/>
            <person name="Osoegawa K."/>
            <person name="de Jong P.J."/>
            <person name="Hrdy I."/>
            <person name="Horvathova L."/>
            <person name="Zubacova Z."/>
            <person name="Dolezal P."/>
            <person name="Malik S.B."/>
            <person name="Logsdon J.M. Jr."/>
            <person name="Henze K."/>
            <person name="Gupta A."/>
            <person name="Wang C.C."/>
            <person name="Dunne R.L."/>
            <person name="Upcroft J.A."/>
            <person name="Upcroft P."/>
            <person name="White O."/>
            <person name="Salzberg S.L."/>
            <person name="Tang P."/>
            <person name="Chiu C.-H."/>
            <person name="Lee Y.-S."/>
            <person name="Embley T.M."/>
            <person name="Coombs G.H."/>
            <person name="Mottram J.C."/>
            <person name="Tachezy J."/>
            <person name="Fraser-Liggett C.M."/>
            <person name="Johnson P.J."/>
        </authorList>
    </citation>
    <scope>NUCLEOTIDE SEQUENCE [LARGE SCALE GENOMIC DNA]</scope>
    <source>
        <strain evidence="1">G3</strain>
    </source>
</reference>
<dbReference type="EMBL" id="DS113415">
    <property type="protein sequence ID" value="EAY06775.1"/>
    <property type="molecule type" value="Genomic_DNA"/>
</dbReference>
<dbReference type="InParanoid" id="A2EKN6"/>
<dbReference type="VEuPathDB" id="TrichDB:TVAGG3_0931390"/>
<dbReference type="KEGG" id="tva:4764657"/>
<protein>
    <submittedName>
        <fullName evidence="1">Uncharacterized protein</fullName>
    </submittedName>
</protein>
<accession>A2EKN6</accession>
<name>A2EKN6_TRIV3</name>